<keyword evidence="1" id="KW-0489">Methyltransferase</keyword>
<dbReference type="EMBL" id="BAABJP010000015">
    <property type="protein sequence ID" value="GAA5157223.1"/>
    <property type="molecule type" value="Genomic_DNA"/>
</dbReference>
<organism evidence="1 2">
    <name type="scientific">Pseudonocardia eucalypti</name>
    <dbReference type="NCBI Taxonomy" id="648755"/>
    <lineage>
        <taxon>Bacteria</taxon>
        <taxon>Bacillati</taxon>
        <taxon>Actinomycetota</taxon>
        <taxon>Actinomycetes</taxon>
        <taxon>Pseudonocardiales</taxon>
        <taxon>Pseudonocardiaceae</taxon>
        <taxon>Pseudonocardia</taxon>
    </lineage>
</organism>
<dbReference type="PIRSF" id="PIRSF017393">
    <property type="entry name" value="MTase_SAV2177"/>
    <property type="match status" value="1"/>
</dbReference>
<dbReference type="RefSeq" id="WP_185059372.1">
    <property type="nucleotide sequence ID" value="NZ_BAABJP010000015.1"/>
</dbReference>
<keyword evidence="1" id="KW-0808">Transferase</keyword>
<dbReference type="Proteomes" id="UP001428817">
    <property type="component" value="Unassembled WGS sequence"/>
</dbReference>
<evidence type="ECO:0000313" key="1">
    <source>
        <dbReference type="EMBL" id="GAA5157223.1"/>
    </source>
</evidence>
<dbReference type="Gene3D" id="3.40.50.150">
    <property type="entry name" value="Vaccinia Virus protein VP39"/>
    <property type="match status" value="1"/>
</dbReference>
<dbReference type="InterPro" id="IPR029063">
    <property type="entry name" value="SAM-dependent_MTases_sf"/>
</dbReference>
<gene>
    <name evidence="1" type="ORF">GCM10023321_35150</name>
</gene>
<reference evidence="2" key="1">
    <citation type="journal article" date="2019" name="Int. J. Syst. Evol. Microbiol.">
        <title>The Global Catalogue of Microorganisms (GCM) 10K type strain sequencing project: providing services to taxonomists for standard genome sequencing and annotation.</title>
        <authorList>
            <consortium name="The Broad Institute Genomics Platform"/>
            <consortium name="The Broad Institute Genome Sequencing Center for Infectious Disease"/>
            <person name="Wu L."/>
            <person name="Ma J."/>
        </authorList>
    </citation>
    <scope>NUCLEOTIDE SEQUENCE [LARGE SCALE GENOMIC DNA]</scope>
    <source>
        <strain evidence="2">JCM 18303</strain>
    </source>
</reference>
<dbReference type="CDD" id="cd02440">
    <property type="entry name" value="AdoMet_MTases"/>
    <property type="match status" value="1"/>
</dbReference>
<dbReference type="GO" id="GO:0008168">
    <property type="term" value="F:methyltransferase activity"/>
    <property type="evidence" value="ECO:0007669"/>
    <property type="project" value="UniProtKB-KW"/>
</dbReference>
<dbReference type="SUPFAM" id="SSF53335">
    <property type="entry name" value="S-adenosyl-L-methionine-dependent methyltransferases"/>
    <property type="match status" value="1"/>
</dbReference>
<proteinExistence type="predicted"/>
<dbReference type="GO" id="GO:0032259">
    <property type="term" value="P:methylation"/>
    <property type="evidence" value="ECO:0007669"/>
    <property type="project" value="UniProtKB-KW"/>
</dbReference>
<dbReference type="Pfam" id="PF04672">
    <property type="entry name" value="Methyltransf_19"/>
    <property type="match status" value="1"/>
</dbReference>
<name>A0ABP9Q8G4_9PSEU</name>
<evidence type="ECO:0000313" key="2">
    <source>
        <dbReference type="Proteomes" id="UP001428817"/>
    </source>
</evidence>
<sequence>MGAVIDFSVAHSARVWDYWLGGRDNHAADRTAGDAVAAVYPDIVRVAKETRGLLARAVRYLAGEVGVRQFLDIGAGLPTVLNTHEVAHAVAPDAQVVYVDNDPLVATYARAWLADGQTQGVHYLEGDLRRPGVLMDDVAGVLDLERPVAVIFLEVLGHVASLAEIRSILAKVMSPVTSGSYLVLGDTADTGPEIRRAERVFAATGTVPYHLRTVDQITECFTGLELVPPGVVPFPAWRPDEGAPPALTAYGGVARKP</sequence>
<keyword evidence="2" id="KW-1185">Reference proteome</keyword>
<comment type="caution">
    <text evidence="1">The sequence shown here is derived from an EMBL/GenBank/DDBJ whole genome shotgun (WGS) entry which is preliminary data.</text>
</comment>
<protein>
    <submittedName>
        <fullName evidence="1">SAM-dependent methyltransferase</fullName>
    </submittedName>
</protein>
<dbReference type="InterPro" id="IPR006764">
    <property type="entry name" value="SAM_dep_MeTrfase_SAV2177_type"/>
</dbReference>
<accession>A0ABP9Q8G4</accession>